<dbReference type="InterPro" id="IPR000343">
    <property type="entry name" value="4pyrrol_synth_GluRdtase"/>
</dbReference>
<evidence type="ECO:0000256" key="7">
    <source>
        <dbReference type="ARBA" id="ARBA00047464"/>
    </source>
</evidence>
<keyword evidence="4 8" id="KW-0521">NADP</keyword>
<reference evidence="14" key="1">
    <citation type="journal article" date="2019" name="Int. J. Syst. Evol. Microbiol.">
        <title>The Global Catalogue of Microorganisms (GCM) 10K type strain sequencing project: providing services to taxonomists for standard genome sequencing and annotation.</title>
        <authorList>
            <consortium name="The Broad Institute Genomics Platform"/>
            <consortium name="The Broad Institute Genome Sequencing Center for Infectious Disease"/>
            <person name="Wu L."/>
            <person name="Ma J."/>
        </authorList>
    </citation>
    <scope>NUCLEOTIDE SEQUENCE [LARGE SCALE GENOMIC DNA]</scope>
    <source>
        <strain evidence="14">JCM 17225</strain>
    </source>
</reference>
<dbReference type="EC" id="1.2.1.70" evidence="3 8"/>
<dbReference type="EMBL" id="BAABDK010000035">
    <property type="protein sequence ID" value="GAA4054779.1"/>
    <property type="molecule type" value="Genomic_DNA"/>
</dbReference>
<dbReference type="RefSeq" id="WP_345059578.1">
    <property type="nucleotide sequence ID" value="NZ_BAABDK010000035.1"/>
</dbReference>
<feature type="domain" description="Tetrapyrrole biosynthesis glutamyl-tRNA reductase dimerisation" evidence="10">
    <location>
        <begin position="320"/>
        <end position="416"/>
    </location>
</feature>
<comment type="miscellaneous">
    <text evidence="8">During catalysis, the active site Cys acts as a nucleophile attacking the alpha-carbonyl group of tRNA-bound glutamate with the formation of a thioester intermediate between enzyme and glutamate, and the concomitant release of tRNA(Glu). The thioester intermediate is finally reduced by direct hydride transfer from NADPH, to form the product GSA.</text>
</comment>
<evidence type="ECO:0000313" key="13">
    <source>
        <dbReference type="EMBL" id="GAA4054779.1"/>
    </source>
</evidence>
<evidence type="ECO:0000256" key="1">
    <source>
        <dbReference type="ARBA" id="ARBA00005059"/>
    </source>
</evidence>
<keyword evidence="6 8" id="KW-0627">Porphyrin biosynthesis</keyword>
<dbReference type="InterPro" id="IPR006151">
    <property type="entry name" value="Shikm_DH/Glu-tRNA_Rdtase"/>
</dbReference>
<evidence type="ECO:0000256" key="6">
    <source>
        <dbReference type="ARBA" id="ARBA00023244"/>
    </source>
</evidence>
<dbReference type="PANTHER" id="PTHR43013:SF1">
    <property type="entry name" value="GLUTAMYL-TRNA REDUCTASE"/>
    <property type="match status" value="1"/>
</dbReference>
<name>A0ABP7UX00_9BACT</name>
<feature type="binding site" evidence="8">
    <location>
        <begin position="116"/>
        <end position="118"/>
    </location>
    <ligand>
        <name>substrate</name>
    </ligand>
</feature>
<organism evidence="13 14">
    <name type="scientific">Hymenobacter glaciei</name>
    <dbReference type="NCBI Taxonomy" id="877209"/>
    <lineage>
        <taxon>Bacteria</taxon>
        <taxon>Pseudomonadati</taxon>
        <taxon>Bacteroidota</taxon>
        <taxon>Cytophagia</taxon>
        <taxon>Cytophagales</taxon>
        <taxon>Hymenobacteraceae</taxon>
        <taxon>Hymenobacter</taxon>
    </lineage>
</organism>
<evidence type="ECO:0000256" key="4">
    <source>
        <dbReference type="ARBA" id="ARBA00022857"/>
    </source>
</evidence>
<keyword evidence="5 8" id="KW-0560">Oxidoreductase</keyword>
<evidence type="ECO:0000259" key="12">
    <source>
        <dbReference type="Pfam" id="PF05201"/>
    </source>
</evidence>
<dbReference type="PIRSF" id="PIRSF000445">
    <property type="entry name" value="4pyrrol_synth_GluRdtase"/>
    <property type="match status" value="1"/>
</dbReference>
<dbReference type="InterPro" id="IPR036343">
    <property type="entry name" value="GluRdtase_N_sf"/>
</dbReference>
<dbReference type="Pfam" id="PF05201">
    <property type="entry name" value="GlutR_N"/>
    <property type="match status" value="1"/>
</dbReference>
<feature type="domain" description="Glutamyl-tRNA reductase N-terminal" evidence="12">
    <location>
        <begin position="8"/>
        <end position="158"/>
    </location>
</feature>
<dbReference type="HAMAP" id="MF_00087">
    <property type="entry name" value="Glu_tRNA_reductase"/>
    <property type="match status" value="1"/>
</dbReference>
<gene>
    <name evidence="13" type="primary">hemA_2</name>
    <name evidence="8" type="synonym">hemA</name>
    <name evidence="13" type="ORF">GCM10022409_47340</name>
</gene>
<dbReference type="Gene3D" id="3.40.50.720">
    <property type="entry name" value="NAD(P)-binding Rossmann-like Domain"/>
    <property type="match status" value="1"/>
</dbReference>
<feature type="active site" description="Nucleophile" evidence="8">
    <location>
        <position position="52"/>
    </location>
</feature>
<dbReference type="SUPFAM" id="SSF51735">
    <property type="entry name" value="NAD(P)-binding Rossmann-fold domains"/>
    <property type="match status" value="1"/>
</dbReference>
<evidence type="ECO:0000256" key="3">
    <source>
        <dbReference type="ARBA" id="ARBA00012970"/>
    </source>
</evidence>
<feature type="binding site" evidence="8">
    <location>
        <position position="122"/>
    </location>
    <ligand>
        <name>substrate</name>
    </ligand>
</feature>
<dbReference type="SUPFAM" id="SSF69742">
    <property type="entry name" value="Glutamyl tRNA-reductase catalytic, N-terminal domain"/>
    <property type="match status" value="1"/>
</dbReference>
<dbReference type="Proteomes" id="UP001501469">
    <property type="component" value="Unassembled WGS sequence"/>
</dbReference>
<evidence type="ECO:0000256" key="8">
    <source>
        <dbReference type="HAMAP-Rule" id="MF_00087"/>
    </source>
</evidence>
<proteinExistence type="inferred from homology"/>
<dbReference type="Pfam" id="PF00745">
    <property type="entry name" value="GlutR_dimer"/>
    <property type="match status" value="1"/>
</dbReference>
<keyword evidence="14" id="KW-1185">Reference proteome</keyword>
<sequence>MNQRFKVVCLSHRHAPLAIRELWALDEPACRALLLTVSQELGLADVLVLSTCNRTEVYYSAAQEQSAAILNALAQVKNLSDTSQIAPYVESIANAPAAVQHLFEVAMGLDAQVVGDQQISHQVKQAYQWAADAGAAGPFMHRLLHTVFFAHKRVRQETGFCDGAASVAYAALQLVEDLTAHLASPRVLLVGAGTFGVDVGRYFGSSSRFAHVSICNRTRAKAEALAAECNLQVLDFADLARGIQEADVVISSVSGPEALITVELLGNQPVLSHKYLVDLSMPRSIAPTVEAVPGVLLYSLDAIQSKASAALERRLAAVPQVRAIIAESMAGLQDWSEEMEVSPTIQKLKNALEQLRQEEMKRFGKRMSPAEAELLDDITRSLMQKVLKQPVLHLKAACKRGEPGQLVVLLSELFDLEKQPAGVLV</sequence>
<feature type="binding site" evidence="8">
    <location>
        <begin position="191"/>
        <end position="196"/>
    </location>
    <ligand>
        <name>NADP(+)</name>
        <dbReference type="ChEBI" id="CHEBI:58349"/>
    </ligand>
</feature>
<evidence type="ECO:0000259" key="10">
    <source>
        <dbReference type="Pfam" id="PF00745"/>
    </source>
</evidence>
<comment type="subunit">
    <text evidence="8">Homodimer.</text>
</comment>
<dbReference type="InterPro" id="IPR036291">
    <property type="entry name" value="NAD(P)-bd_dom_sf"/>
</dbReference>
<comment type="caution">
    <text evidence="13">The sequence shown here is derived from an EMBL/GenBank/DDBJ whole genome shotgun (WGS) entry which is preliminary data.</text>
</comment>
<dbReference type="InterPro" id="IPR015896">
    <property type="entry name" value="4pyrrol_synth_GluRdtase_dimer"/>
</dbReference>
<comment type="pathway">
    <text evidence="1 8 9">Porphyrin-containing compound metabolism; protoporphyrin-IX biosynthesis; 5-aminolevulinate from L-glutamyl-tRNA(Glu): step 1/2.</text>
</comment>
<comment type="caution">
    <text evidence="8">Lacks conserved residue(s) required for the propagation of feature annotation.</text>
</comment>
<dbReference type="PANTHER" id="PTHR43013">
    <property type="entry name" value="GLUTAMYL-TRNA REDUCTASE"/>
    <property type="match status" value="1"/>
</dbReference>
<comment type="similarity">
    <text evidence="2 8 9">Belongs to the glutamyl-tRNA reductase family.</text>
</comment>
<dbReference type="Gene3D" id="3.30.460.30">
    <property type="entry name" value="Glutamyl-tRNA reductase, N-terminal domain"/>
    <property type="match status" value="1"/>
</dbReference>
<feature type="site" description="Important for activity" evidence="8">
    <location>
        <position position="101"/>
    </location>
</feature>
<feature type="binding site" evidence="8">
    <location>
        <begin position="51"/>
        <end position="54"/>
    </location>
    <ligand>
        <name>substrate</name>
    </ligand>
</feature>
<comment type="domain">
    <text evidence="8">Possesses an unusual extended V-shaped dimeric structure with each monomer consisting of three distinct domains arranged along a curved 'spinal' alpha-helix. The N-terminal catalytic domain specifically recognizes the glutamate moiety of the substrate. The second domain is the NADPH-binding domain, and the third C-terminal domain is responsible for dimerization.</text>
</comment>
<comment type="catalytic activity">
    <reaction evidence="7 8 9">
        <text>(S)-4-amino-5-oxopentanoate + tRNA(Glu) + NADP(+) = L-glutamyl-tRNA(Glu) + NADPH + H(+)</text>
        <dbReference type="Rhea" id="RHEA:12344"/>
        <dbReference type="Rhea" id="RHEA-COMP:9663"/>
        <dbReference type="Rhea" id="RHEA-COMP:9680"/>
        <dbReference type="ChEBI" id="CHEBI:15378"/>
        <dbReference type="ChEBI" id="CHEBI:57501"/>
        <dbReference type="ChEBI" id="CHEBI:57783"/>
        <dbReference type="ChEBI" id="CHEBI:58349"/>
        <dbReference type="ChEBI" id="CHEBI:78442"/>
        <dbReference type="ChEBI" id="CHEBI:78520"/>
        <dbReference type="EC" id="1.2.1.70"/>
    </reaction>
</comment>
<dbReference type="InterPro" id="IPR036453">
    <property type="entry name" value="GluRdtase_dimer_dom_sf"/>
</dbReference>
<dbReference type="NCBIfam" id="TIGR01035">
    <property type="entry name" value="hemA"/>
    <property type="match status" value="1"/>
</dbReference>
<accession>A0ABP7UX00</accession>
<evidence type="ECO:0000256" key="5">
    <source>
        <dbReference type="ARBA" id="ARBA00023002"/>
    </source>
</evidence>
<evidence type="ECO:0000256" key="2">
    <source>
        <dbReference type="ARBA" id="ARBA00005916"/>
    </source>
</evidence>
<dbReference type="InterPro" id="IPR015895">
    <property type="entry name" value="4pyrrol_synth_GluRdtase_N"/>
</dbReference>
<evidence type="ECO:0000256" key="9">
    <source>
        <dbReference type="RuleBase" id="RU000584"/>
    </source>
</evidence>
<dbReference type="SUPFAM" id="SSF69075">
    <property type="entry name" value="Glutamyl tRNA-reductase dimerization domain"/>
    <property type="match status" value="1"/>
</dbReference>
<dbReference type="Pfam" id="PF01488">
    <property type="entry name" value="Shikimate_DH"/>
    <property type="match status" value="1"/>
</dbReference>
<protein>
    <recommendedName>
        <fullName evidence="3 8">Glutamyl-tRNA reductase</fullName>
        <shortName evidence="8">GluTR</shortName>
        <ecNumber evidence="3 8">1.2.1.70</ecNumber>
    </recommendedName>
</protein>
<evidence type="ECO:0000313" key="14">
    <source>
        <dbReference type="Proteomes" id="UP001501469"/>
    </source>
</evidence>
<comment type="function">
    <text evidence="8">Catalyzes the NADPH-dependent reduction of glutamyl-tRNA(Glu) to glutamate 1-semialdehyde (GSA).</text>
</comment>
<feature type="domain" description="Quinate/shikimate 5-dehydrogenase/glutamyl-tRNA reductase" evidence="11">
    <location>
        <begin position="174"/>
        <end position="304"/>
    </location>
</feature>
<evidence type="ECO:0000259" key="11">
    <source>
        <dbReference type="Pfam" id="PF01488"/>
    </source>
</evidence>